<dbReference type="PANTHER" id="PTHR43300">
    <property type="entry name" value="ACETYLTRANSFERASE"/>
    <property type="match status" value="1"/>
</dbReference>
<feature type="binding site" evidence="3">
    <location>
        <position position="148"/>
    </location>
    <ligand>
        <name>acetyl-CoA</name>
        <dbReference type="ChEBI" id="CHEBI:57288"/>
    </ligand>
</feature>
<dbReference type="Pfam" id="PF00132">
    <property type="entry name" value="Hexapep"/>
    <property type="match status" value="2"/>
</dbReference>
<dbReference type="Gene3D" id="2.160.10.10">
    <property type="entry name" value="Hexapeptide repeat proteins"/>
    <property type="match status" value="1"/>
</dbReference>
<dbReference type="KEGG" id="scn:Solca_4306"/>
<feature type="site" description="Increases basicity of active site His" evidence="2">
    <location>
        <position position="140"/>
    </location>
</feature>
<dbReference type="InterPro" id="IPR020019">
    <property type="entry name" value="AcTrfase_PglD-like"/>
</dbReference>
<evidence type="ECO:0000256" key="1">
    <source>
        <dbReference type="ARBA" id="ARBA00007274"/>
    </source>
</evidence>
<dbReference type="PANTHER" id="PTHR43300:SF7">
    <property type="entry name" value="UDP-N-ACETYLBACILLOSAMINE N-ACETYLTRANSFERASE"/>
    <property type="match status" value="1"/>
</dbReference>
<keyword evidence="5" id="KW-0012">Acyltransferase</keyword>
<feature type="domain" description="PglD N-terminal" evidence="4">
    <location>
        <begin position="8"/>
        <end position="83"/>
    </location>
</feature>
<dbReference type="SUPFAM" id="SSF51161">
    <property type="entry name" value="Trimeric LpxA-like enzymes"/>
    <property type="match status" value="1"/>
</dbReference>
<dbReference type="InterPro" id="IPR011004">
    <property type="entry name" value="Trimer_LpxA-like_sf"/>
</dbReference>
<evidence type="ECO:0000313" key="6">
    <source>
        <dbReference type="Proteomes" id="UP000007590"/>
    </source>
</evidence>
<evidence type="ECO:0000256" key="2">
    <source>
        <dbReference type="PIRSR" id="PIRSR620019-1"/>
    </source>
</evidence>
<evidence type="ECO:0000313" key="5">
    <source>
        <dbReference type="EMBL" id="AFD09296.1"/>
    </source>
</evidence>
<gene>
    <name evidence="5" type="ordered locus">Solca_4306</name>
</gene>
<organism evidence="5 6">
    <name type="scientific">Solitalea canadensis (strain ATCC 29591 / DSM 3403 / JCM 21819 / LMG 8368 / NBRC 15130 / NCIMB 12057 / USAM 9D)</name>
    <name type="common">Flexibacter canadensis</name>
    <dbReference type="NCBI Taxonomy" id="929556"/>
    <lineage>
        <taxon>Bacteria</taxon>
        <taxon>Pseudomonadati</taxon>
        <taxon>Bacteroidota</taxon>
        <taxon>Sphingobacteriia</taxon>
        <taxon>Sphingobacteriales</taxon>
        <taxon>Sphingobacteriaceae</taxon>
        <taxon>Solitalea</taxon>
    </lineage>
</organism>
<protein>
    <submittedName>
        <fullName evidence="5">Sugar O-acyltransferase, sialic acid O-acetyltransferase NeuD family</fullName>
    </submittedName>
</protein>
<keyword evidence="6" id="KW-1185">Reference proteome</keyword>
<evidence type="ECO:0000259" key="4">
    <source>
        <dbReference type="Pfam" id="PF17836"/>
    </source>
</evidence>
<proteinExistence type="inferred from homology"/>
<sequence length="213" mass="22519">MKESVSEVILVGYSGHAYVVADILLQSGVKIKGYVDRIEKDFNPFKLNYLGTDNLDNREDDFVTSRFIVAIGDNSIRGRISNSFKQKGVQLTNAVHPSAIISNKASLGSGLMIMPSVVVNAFAQIGDGVILNSNCTVEHECVVGSYVHVAPGAILAGNVTIGDYTFIGAGAVVKQGIRIGKNVVIGAGCVVLKDVGDNQTVVGNPGRLLKDNN</sequence>
<dbReference type="STRING" id="929556.Solca_4306"/>
<dbReference type="Proteomes" id="UP000007590">
    <property type="component" value="Chromosome"/>
</dbReference>
<reference evidence="5" key="1">
    <citation type="submission" date="2012-02" db="EMBL/GenBank/DDBJ databases">
        <title>The complete genome of Solitalea canadensis DSM 3403.</title>
        <authorList>
            <consortium name="US DOE Joint Genome Institute (JGI-PGF)"/>
            <person name="Lucas S."/>
            <person name="Copeland A."/>
            <person name="Lapidus A."/>
            <person name="Glavina del Rio T."/>
            <person name="Dalin E."/>
            <person name="Tice H."/>
            <person name="Bruce D."/>
            <person name="Goodwin L."/>
            <person name="Pitluck S."/>
            <person name="Peters L."/>
            <person name="Ovchinnikova G."/>
            <person name="Lu M."/>
            <person name="Kyrpides N."/>
            <person name="Mavromatis K."/>
            <person name="Ivanova N."/>
            <person name="Brettin T."/>
            <person name="Detter J.C."/>
            <person name="Han C."/>
            <person name="Larimer F."/>
            <person name="Land M."/>
            <person name="Hauser L."/>
            <person name="Markowitz V."/>
            <person name="Cheng J.-F."/>
            <person name="Hugenholtz P."/>
            <person name="Woyke T."/>
            <person name="Wu D."/>
            <person name="Spring S."/>
            <person name="Schroeder M."/>
            <person name="Kopitz M."/>
            <person name="Brambilla E."/>
            <person name="Klenk H.-P."/>
            <person name="Eisen J.A."/>
        </authorList>
    </citation>
    <scope>NUCLEOTIDE SEQUENCE</scope>
    <source>
        <strain evidence="5">DSM 3403</strain>
    </source>
</reference>
<dbReference type="EMBL" id="CP003349">
    <property type="protein sequence ID" value="AFD09296.1"/>
    <property type="molecule type" value="Genomic_DNA"/>
</dbReference>
<feature type="binding site" evidence="3">
    <location>
        <begin position="14"/>
        <end position="16"/>
    </location>
    <ligand>
        <name>substrate</name>
    </ligand>
</feature>
<dbReference type="NCBIfam" id="TIGR03570">
    <property type="entry name" value="NeuD_NnaD"/>
    <property type="match status" value="1"/>
</dbReference>
<keyword evidence="5" id="KW-0808">Transferase</keyword>
<dbReference type="InterPro" id="IPR041561">
    <property type="entry name" value="PglD_N"/>
</dbReference>
<evidence type="ECO:0000256" key="3">
    <source>
        <dbReference type="PIRSR" id="PIRSR620019-2"/>
    </source>
</evidence>
<dbReference type="OrthoDB" id="9794407at2"/>
<feature type="active site" description="Proton acceptor" evidence="2">
    <location>
        <position position="139"/>
    </location>
</feature>
<dbReference type="GO" id="GO:0016746">
    <property type="term" value="F:acyltransferase activity"/>
    <property type="evidence" value="ECO:0007669"/>
    <property type="project" value="UniProtKB-KW"/>
</dbReference>
<accession>H8KMB4</accession>
<comment type="similarity">
    <text evidence="1">Belongs to the transferase hexapeptide repeat family.</text>
</comment>
<dbReference type="Gene3D" id="3.40.50.20">
    <property type="match status" value="1"/>
</dbReference>
<dbReference type="InterPro" id="IPR050179">
    <property type="entry name" value="Trans_hexapeptide_repeat"/>
</dbReference>
<name>H8KMB4_SOLCM</name>
<dbReference type="AlphaFoldDB" id="H8KMB4"/>
<dbReference type="CDD" id="cd03360">
    <property type="entry name" value="LbH_AT_putative"/>
    <property type="match status" value="1"/>
</dbReference>
<dbReference type="InterPro" id="IPR001451">
    <property type="entry name" value="Hexapep"/>
</dbReference>
<dbReference type="HOGENOM" id="CLU_081811_0_1_10"/>
<feature type="binding site" evidence="3">
    <location>
        <position position="72"/>
    </location>
    <ligand>
        <name>substrate</name>
    </ligand>
</feature>
<dbReference type="RefSeq" id="WP_014682518.1">
    <property type="nucleotide sequence ID" value="NC_017770.1"/>
</dbReference>
<dbReference type="Pfam" id="PF17836">
    <property type="entry name" value="PglD_N"/>
    <property type="match status" value="1"/>
</dbReference>
<dbReference type="eggNOG" id="COG0110">
    <property type="taxonomic scope" value="Bacteria"/>
</dbReference>